<dbReference type="SUPFAM" id="SSF53448">
    <property type="entry name" value="Nucleotide-diphospho-sugar transferases"/>
    <property type="match status" value="1"/>
</dbReference>
<comment type="caution">
    <text evidence="2">The sequence shown here is derived from an EMBL/GenBank/DDBJ whole genome shotgun (WGS) entry which is preliminary data.</text>
</comment>
<dbReference type="Pfam" id="PF00535">
    <property type="entry name" value="Glycos_transf_2"/>
    <property type="match status" value="1"/>
</dbReference>
<evidence type="ECO:0000313" key="2">
    <source>
        <dbReference type="EMBL" id="KGD67023.1"/>
    </source>
</evidence>
<accession>A0A095TXD4</accession>
<dbReference type="GO" id="GO:0006487">
    <property type="term" value="P:protein N-linked glycosylation"/>
    <property type="evidence" value="ECO:0007669"/>
    <property type="project" value="TreeGrafter"/>
</dbReference>
<feature type="domain" description="Glycosyltransferase 2-like" evidence="1">
    <location>
        <begin position="7"/>
        <end position="137"/>
    </location>
</feature>
<reference evidence="2 3" key="1">
    <citation type="submission" date="2014-09" db="EMBL/GenBank/DDBJ databases">
        <title>Whole Genome Shotgun of Flavobacterium aquatile LMG 4008.</title>
        <authorList>
            <person name="Gale A.N."/>
            <person name="Pipes S.E."/>
            <person name="Newman J.D."/>
        </authorList>
    </citation>
    <scope>NUCLEOTIDE SEQUENCE [LARGE SCALE GENOMIC DNA]</scope>
    <source>
        <strain evidence="2 3">LMG 4008</strain>
    </source>
</reference>
<sequence length="241" mass="27597">MIKLLCIIPFYNEEFRFSPSFANLFQRYSDVDFLLVDDGSSDNTNTILKSLSNTHQNCTVLSLPKNVGKAEAIRNGVLKTAIEKYNFIGYLDADLATPVNEFIKLYDYISTSETVIFIMGSRIKLIGNKVERSLLRHYLGRVFATIVSHFILKTPVYDTQCGAKIINAKLCATLFEKPFQTKWLFDVELLLRLKKNGNNLQNCVAEIPLYEWKEIGNSKIKFSDFLKVPFQLGILYFDSCK</sequence>
<protein>
    <recommendedName>
        <fullName evidence="1">Glycosyltransferase 2-like domain-containing protein</fullName>
    </recommendedName>
</protein>
<evidence type="ECO:0000259" key="1">
    <source>
        <dbReference type="Pfam" id="PF00535"/>
    </source>
</evidence>
<dbReference type="STRING" id="1453498.LG45_12395"/>
<dbReference type="RefSeq" id="WP_035127534.1">
    <property type="nucleotide sequence ID" value="NZ_JRHH01000005.1"/>
</dbReference>
<gene>
    <name evidence="2" type="ORF">LG45_12395</name>
</gene>
<dbReference type="PANTHER" id="PTHR10859">
    <property type="entry name" value="GLYCOSYL TRANSFERASE"/>
    <property type="match status" value="1"/>
</dbReference>
<keyword evidence="3" id="KW-1185">Reference proteome</keyword>
<name>A0A095TXD4_9FLAO</name>
<dbReference type="Proteomes" id="UP000029554">
    <property type="component" value="Unassembled WGS sequence"/>
</dbReference>
<organism evidence="2 3">
    <name type="scientific">Flavobacterium aquatile LMG 4008 = ATCC 11947</name>
    <dbReference type="NCBI Taxonomy" id="1453498"/>
    <lineage>
        <taxon>Bacteria</taxon>
        <taxon>Pseudomonadati</taxon>
        <taxon>Bacteroidota</taxon>
        <taxon>Flavobacteriia</taxon>
        <taxon>Flavobacteriales</taxon>
        <taxon>Flavobacteriaceae</taxon>
        <taxon>Flavobacterium</taxon>
    </lineage>
</organism>
<dbReference type="Gene3D" id="3.90.550.10">
    <property type="entry name" value="Spore Coat Polysaccharide Biosynthesis Protein SpsA, Chain A"/>
    <property type="match status" value="1"/>
</dbReference>
<dbReference type="InterPro" id="IPR001173">
    <property type="entry name" value="Glyco_trans_2-like"/>
</dbReference>
<dbReference type="InterPro" id="IPR029044">
    <property type="entry name" value="Nucleotide-diphossugar_trans"/>
</dbReference>
<dbReference type="AlphaFoldDB" id="A0A095TXD4"/>
<dbReference type="eggNOG" id="COG1215">
    <property type="taxonomic scope" value="Bacteria"/>
</dbReference>
<dbReference type="OrthoDB" id="952827at2"/>
<dbReference type="EMBL" id="JRHH01000005">
    <property type="protein sequence ID" value="KGD67023.1"/>
    <property type="molecule type" value="Genomic_DNA"/>
</dbReference>
<proteinExistence type="predicted"/>
<evidence type="ECO:0000313" key="3">
    <source>
        <dbReference type="Proteomes" id="UP000029554"/>
    </source>
</evidence>
<dbReference type="PANTHER" id="PTHR10859:SF91">
    <property type="entry name" value="DOLICHYL-PHOSPHATE BETA-GLUCOSYLTRANSFERASE"/>
    <property type="match status" value="1"/>
</dbReference>